<dbReference type="STRING" id="218851.A0A2G5C6L2"/>
<dbReference type="Gene3D" id="1.20.144.10">
    <property type="entry name" value="Phosphatidic acid phosphatase type 2/haloperoxidase"/>
    <property type="match status" value="1"/>
</dbReference>
<evidence type="ECO:0000256" key="1">
    <source>
        <dbReference type="ARBA" id="ARBA00022801"/>
    </source>
</evidence>
<keyword evidence="1" id="KW-0378">Hydrolase</keyword>
<gene>
    <name evidence="4" type="ORF">AQUCO_08500009v1</name>
</gene>
<dbReference type="SUPFAM" id="SSF48317">
    <property type="entry name" value="Acid phosphatase/Vanadium-dependent haloperoxidase"/>
    <property type="match status" value="1"/>
</dbReference>
<evidence type="ECO:0000256" key="2">
    <source>
        <dbReference type="SAM" id="Phobius"/>
    </source>
</evidence>
<proteinExistence type="predicted"/>
<keyword evidence="2" id="KW-0472">Membrane</keyword>
<dbReference type="PANTHER" id="PTHR11247">
    <property type="entry name" value="PALMITOYL-PROTEIN THIOESTERASE/DOLICHYLDIPHOSPHATASE 1"/>
    <property type="match status" value="1"/>
</dbReference>
<dbReference type="GO" id="GO:0006487">
    <property type="term" value="P:protein N-linked glycosylation"/>
    <property type="evidence" value="ECO:0007669"/>
    <property type="project" value="TreeGrafter"/>
</dbReference>
<protein>
    <recommendedName>
        <fullName evidence="3">Phosphatidic acid phosphatase type 2/haloperoxidase domain-containing protein</fullName>
    </recommendedName>
</protein>
<feature type="transmembrane region" description="Helical" evidence="2">
    <location>
        <begin position="86"/>
        <end position="105"/>
    </location>
</feature>
<dbReference type="GO" id="GO:0005789">
    <property type="term" value="C:endoplasmic reticulum membrane"/>
    <property type="evidence" value="ECO:0007669"/>
    <property type="project" value="TreeGrafter"/>
</dbReference>
<dbReference type="InterPro" id="IPR036938">
    <property type="entry name" value="PAP2/HPO_sf"/>
</dbReference>
<dbReference type="GO" id="GO:0008610">
    <property type="term" value="P:lipid biosynthetic process"/>
    <property type="evidence" value="ECO:0007669"/>
    <property type="project" value="TreeGrafter"/>
</dbReference>
<accession>A0A2G5C6L2</accession>
<dbReference type="Proteomes" id="UP000230069">
    <property type="component" value="Unassembled WGS sequence"/>
</dbReference>
<name>A0A2G5C6L2_AQUCA</name>
<dbReference type="GO" id="GO:0047874">
    <property type="term" value="F:dolichyldiphosphatase activity"/>
    <property type="evidence" value="ECO:0007669"/>
    <property type="project" value="TreeGrafter"/>
</dbReference>
<dbReference type="InParanoid" id="A0A2G5C6L2"/>
<keyword evidence="2" id="KW-1133">Transmembrane helix</keyword>
<feature type="transmembrane region" description="Helical" evidence="2">
    <location>
        <begin position="117"/>
        <end position="138"/>
    </location>
</feature>
<keyword evidence="2" id="KW-0812">Transmembrane</keyword>
<evidence type="ECO:0000313" key="5">
    <source>
        <dbReference type="Proteomes" id="UP000230069"/>
    </source>
</evidence>
<dbReference type="OrthoDB" id="302705at2759"/>
<dbReference type="AlphaFoldDB" id="A0A2G5C6L2"/>
<feature type="domain" description="Phosphatidic acid phosphatase type 2/haloperoxidase" evidence="3">
    <location>
        <begin position="18"/>
        <end position="104"/>
    </location>
</feature>
<feature type="transmembrane region" description="Helical" evidence="2">
    <location>
        <begin position="33"/>
        <end position="52"/>
    </location>
</feature>
<organism evidence="4 5">
    <name type="scientific">Aquilegia coerulea</name>
    <name type="common">Rocky mountain columbine</name>
    <dbReference type="NCBI Taxonomy" id="218851"/>
    <lineage>
        <taxon>Eukaryota</taxon>
        <taxon>Viridiplantae</taxon>
        <taxon>Streptophyta</taxon>
        <taxon>Embryophyta</taxon>
        <taxon>Tracheophyta</taxon>
        <taxon>Spermatophyta</taxon>
        <taxon>Magnoliopsida</taxon>
        <taxon>Ranunculales</taxon>
        <taxon>Ranunculaceae</taxon>
        <taxon>Thalictroideae</taxon>
        <taxon>Aquilegia</taxon>
    </lineage>
</organism>
<dbReference type="Pfam" id="PF01569">
    <property type="entry name" value="PAP2"/>
    <property type="match status" value="1"/>
</dbReference>
<reference evidence="4 5" key="1">
    <citation type="submission" date="2017-09" db="EMBL/GenBank/DDBJ databases">
        <title>WGS assembly of Aquilegia coerulea Goldsmith.</title>
        <authorList>
            <person name="Hodges S."/>
            <person name="Kramer E."/>
            <person name="Nordborg M."/>
            <person name="Tomkins J."/>
            <person name="Borevitz J."/>
            <person name="Derieg N."/>
            <person name="Yan J."/>
            <person name="Mihaltcheva S."/>
            <person name="Hayes R.D."/>
            <person name="Rokhsar D."/>
        </authorList>
    </citation>
    <scope>NUCLEOTIDE SEQUENCE [LARGE SCALE GENOMIC DNA]</scope>
    <source>
        <strain evidence="5">cv. Goldsmith</strain>
    </source>
</reference>
<sequence length="146" mass="16168">MNSWLSIILKHIINHDRPASTLRSDPGMPSSHAQSIFFVVAFFIQSLVSSLVLNKTTVFVGVLALASGSYLSWLRISQNLHTISQVFAGAIVGATFSTLWFHAWYSFVLDAFIASLWVRTVVILGSGAFLVGLCLYVIKHLLREEI</sequence>
<dbReference type="InterPro" id="IPR000326">
    <property type="entry name" value="PAP2/HPO"/>
</dbReference>
<evidence type="ECO:0000313" key="4">
    <source>
        <dbReference type="EMBL" id="PIA26918.1"/>
    </source>
</evidence>
<dbReference type="EMBL" id="KZ305102">
    <property type="protein sequence ID" value="PIA26918.1"/>
    <property type="molecule type" value="Genomic_DNA"/>
</dbReference>
<dbReference type="PANTHER" id="PTHR11247:SF40">
    <property type="entry name" value="LIPID PHOSPHATE PHOSPHATASE EPSILON 1, CHLOROPLASTIC"/>
    <property type="match status" value="1"/>
</dbReference>
<feature type="transmembrane region" description="Helical" evidence="2">
    <location>
        <begin position="58"/>
        <end position="74"/>
    </location>
</feature>
<evidence type="ECO:0000259" key="3">
    <source>
        <dbReference type="Pfam" id="PF01569"/>
    </source>
</evidence>
<keyword evidence="5" id="KW-1185">Reference proteome</keyword>